<dbReference type="AlphaFoldDB" id="U2MM80"/>
<name>U2MM80_9BACT</name>
<evidence type="ECO:0000256" key="2">
    <source>
        <dbReference type="ARBA" id="ARBA00022840"/>
    </source>
</evidence>
<dbReference type="Gene3D" id="3.30.300.30">
    <property type="match status" value="1"/>
</dbReference>
<dbReference type="PATRIC" id="fig|1395125.3.peg.1488"/>
<proteinExistence type="predicted"/>
<dbReference type="InterPro" id="IPR042099">
    <property type="entry name" value="ANL_N_sf"/>
</dbReference>
<dbReference type="Gene3D" id="3.40.50.12780">
    <property type="entry name" value="N-terminal domain of ligase-like"/>
    <property type="match status" value="1"/>
</dbReference>
<dbReference type="Pfam" id="PF00501">
    <property type="entry name" value="AMP-binding"/>
    <property type="match status" value="1"/>
</dbReference>
<comment type="catalytic activity">
    <reaction evidence="3">
        <text>a long-chain fatty acid + ATP + CoA = a long-chain fatty acyl-CoA + AMP + diphosphate</text>
        <dbReference type="Rhea" id="RHEA:15421"/>
        <dbReference type="ChEBI" id="CHEBI:30616"/>
        <dbReference type="ChEBI" id="CHEBI:33019"/>
        <dbReference type="ChEBI" id="CHEBI:57287"/>
        <dbReference type="ChEBI" id="CHEBI:57560"/>
        <dbReference type="ChEBI" id="CHEBI:83139"/>
        <dbReference type="ChEBI" id="CHEBI:456215"/>
        <dbReference type="EC" id="6.2.1.3"/>
    </reaction>
    <physiologicalReaction direction="left-to-right" evidence="3">
        <dbReference type="Rhea" id="RHEA:15422"/>
    </physiologicalReaction>
</comment>
<dbReference type="PANTHER" id="PTHR43272:SF33">
    <property type="entry name" value="AMP-BINDING DOMAIN-CONTAINING PROTEIN-RELATED"/>
    <property type="match status" value="1"/>
</dbReference>
<dbReference type="GO" id="GO:0004467">
    <property type="term" value="F:long-chain fatty acid-CoA ligase activity"/>
    <property type="evidence" value="ECO:0007669"/>
    <property type="project" value="UniProtKB-EC"/>
</dbReference>
<reference evidence="5 6" key="1">
    <citation type="submission" date="2013-08" db="EMBL/GenBank/DDBJ databases">
        <authorList>
            <person name="Durkin A.S."/>
            <person name="Haft D.R."/>
            <person name="McCorrison J."/>
            <person name="Torralba M."/>
            <person name="Gillis M."/>
            <person name="Haft D.H."/>
            <person name="Methe B."/>
            <person name="Sutton G."/>
            <person name="Nelson K.E."/>
        </authorList>
    </citation>
    <scope>NUCLEOTIDE SEQUENCE [LARGE SCALE GENOMIC DNA]</scope>
    <source>
        <strain evidence="5 6">F0493</strain>
    </source>
</reference>
<dbReference type="Proteomes" id="UP000017023">
    <property type="component" value="Unassembled WGS sequence"/>
</dbReference>
<sequence>MCKERTIFAQKFCYCAMDSQPNFNRFIEQSIINNWDKDALTDYKGATLQFHDVARKIEKLHILFENSGLHKGDKIAICGRNSSHWAVAFLATLTYGAVAVPIQNEFKPKQIHNIVNHSESRFLFVGDVVAKEIDAEEMPSLEGILYLPDFSIVLSRSEKFTFAREHLNEIFGKRYPKYFRQEHIHYHQDQPEELALINYTSGTTGFSKGVMLPYRALTGNYLFLEEVIGSKIPKHCNVLAILTMAHMYGMMCELILEFCLGNHAYFLTRLPSPTLIQQAFAEIHPAMIFSVPLVVEKIIRKNVFPKIQSNIYKLLMTMPVINKKIKQRILDIVQAEFGGAMYQVAVGGAGLNKEIEDFLINIGFPITMVYGTTETAPLITYVDWHDFIPRSCGKPVKFMDVKITSNDPETIPGEIITQGQNVMLGYYKNQEATDAVIDKDEWFHTGDLATMSKDGHIFIRGRIKNMLLGANGQNVFPEEIENKLNSMTLVNESLVIQKGEKIIALVHPDYEEVESLNFSEDDLKQVMEQNRNELNAILPKYASLSAIQIQKEEFAKTPKKSIKRYLYQNTIQ</sequence>
<organism evidence="5 6">
    <name type="scientific">Segatella salivae F0493</name>
    <dbReference type="NCBI Taxonomy" id="1395125"/>
    <lineage>
        <taxon>Bacteria</taxon>
        <taxon>Pseudomonadati</taxon>
        <taxon>Bacteroidota</taxon>
        <taxon>Bacteroidia</taxon>
        <taxon>Bacteroidales</taxon>
        <taxon>Prevotellaceae</taxon>
        <taxon>Segatella</taxon>
    </lineage>
</organism>
<dbReference type="InterPro" id="IPR000873">
    <property type="entry name" value="AMP-dep_synth/lig_dom"/>
</dbReference>
<dbReference type="PROSITE" id="PS00455">
    <property type="entry name" value="AMP_BINDING"/>
    <property type="match status" value="1"/>
</dbReference>
<evidence type="ECO:0000313" key="6">
    <source>
        <dbReference type="Proteomes" id="UP000017023"/>
    </source>
</evidence>
<gene>
    <name evidence="5" type="ORF">HMPREF9145_2278</name>
</gene>
<dbReference type="GO" id="GO:0016020">
    <property type="term" value="C:membrane"/>
    <property type="evidence" value="ECO:0007669"/>
    <property type="project" value="TreeGrafter"/>
</dbReference>
<feature type="domain" description="AMP-dependent synthetase/ligase" evidence="4">
    <location>
        <begin position="34"/>
        <end position="427"/>
    </location>
</feature>
<accession>U2MM80</accession>
<evidence type="ECO:0000256" key="1">
    <source>
        <dbReference type="ARBA" id="ARBA00022741"/>
    </source>
</evidence>
<comment type="caution">
    <text evidence="5">The sequence shown here is derived from an EMBL/GenBank/DDBJ whole genome shotgun (WGS) entry which is preliminary data.</text>
</comment>
<keyword evidence="2" id="KW-0067">ATP-binding</keyword>
<dbReference type="EMBL" id="AWGW01000021">
    <property type="protein sequence ID" value="ERK00354.1"/>
    <property type="molecule type" value="Genomic_DNA"/>
</dbReference>
<dbReference type="SUPFAM" id="SSF56801">
    <property type="entry name" value="Acetyl-CoA synthetase-like"/>
    <property type="match status" value="1"/>
</dbReference>
<dbReference type="InterPro" id="IPR045851">
    <property type="entry name" value="AMP-bd_C_sf"/>
</dbReference>
<dbReference type="PANTHER" id="PTHR43272">
    <property type="entry name" value="LONG-CHAIN-FATTY-ACID--COA LIGASE"/>
    <property type="match status" value="1"/>
</dbReference>
<dbReference type="InterPro" id="IPR020845">
    <property type="entry name" value="AMP-binding_CS"/>
</dbReference>
<dbReference type="GO" id="GO:0005524">
    <property type="term" value="F:ATP binding"/>
    <property type="evidence" value="ECO:0007669"/>
    <property type="project" value="UniProtKB-KW"/>
</dbReference>
<keyword evidence="1" id="KW-0547">Nucleotide-binding</keyword>
<evidence type="ECO:0000259" key="4">
    <source>
        <dbReference type="Pfam" id="PF00501"/>
    </source>
</evidence>
<evidence type="ECO:0000313" key="5">
    <source>
        <dbReference type="EMBL" id="ERK00354.1"/>
    </source>
</evidence>
<evidence type="ECO:0000256" key="3">
    <source>
        <dbReference type="ARBA" id="ARBA00024484"/>
    </source>
</evidence>
<protein>
    <submittedName>
        <fullName evidence="5">AMP-binding enzyme</fullName>
    </submittedName>
</protein>